<dbReference type="OrthoDB" id="5404651at2759"/>
<evidence type="ECO:0000256" key="3">
    <source>
        <dbReference type="ARBA" id="ARBA00010982"/>
    </source>
</evidence>
<keyword evidence="4 13" id="KW-0808">Transferase</keyword>
<evidence type="ECO:0000256" key="11">
    <source>
        <dbReference type="ARBA" id="ARBA00047605"/>
    </source>
</evidence>
<evidence type="ECO:0000256" key="5">
    <source>
        <dbReference type="ARBA" id="ARBA00022832"/>
    </source>
</evidence>
<proteinExistence type="inferred from homology"/>
<dbReference type="Pfam" id="PF00108">
    <property type="entry name" value="Thiolase_N"/>
    <property type="match status" value="1"/>
</dbReference>
<dbReference type="EMBL" id="KV453925">
    <property type="protein sequence ID" value="ODV76211.1"/>
    <property type="molecule type" value="Genomic_DNA"/>
</dbReference>
<evidence type="ECO:0000256" key="7">
    <source>
        <dbReference type="ARBA" id="ARBA00023098"/>
    </source>
</evidence>
<dbReference type="InterPro" id="IPR020610">
    <property type="entry name" value="Thiolase_AS"/>
</dbReference>
<dbReference type="InterPro" id="IPR002155">
    <property type="entry name" value="Thiolase"/>
</dbReference>
<dbReference type="GO" id="GO:0005777">
    <property type="term" value="C:peroxisome"/>
    <property type="evidence" value="ECO:0007669"/>
    <property type="project" value="UniProtKB-SubCell"/>
</dbReference>
<comment type="catalytic activity">
    <reaction evidence="11">
        <text>an acyl-CoA + acetyl-CoA = a 3-oxoacyl-CoA + CoA</text>
        <dbReference type="Rhea" id="RHEA:21564"/>
        <dbReference type="ChEBI" id="CHEBI:57287"/>
        <dbReference type="ChEBI" id="CHEBI:57288"/>
        <dbReference type="ChEBI" id="CHEBI:58342"/>
        <dbReference type="ChEBI" id="CHEBI:90726"/>
        <dbReference type="EC" id="2.3.1.16"/>
    </reaction>
</comment>
<sequence>MERLSQVQTHLTSASRGGVQAAKQKNPDDVVIVAAYRTAITKGGKGLFKDLKSDEILYKFTKKFLEKVNVDPAKIGDVACGNVLNKGAGATEHRAAVLAAGIPDSVPFIAINRQCSSSLTAVNDIANKILAGQIDIGYACGVESMTSHYGPGALAEISPNLKKDVNAKKCEIPMGITNENIADKYHIDRKVQDEFAAASYNKAERSIELGLFKDEILPVEVEVTEEEENDDDEEDSKVVKKTVIVDTDSGPRKGVSPQSLAKIRPAFKKTGSTHAGNSSQVSDGASGALLARRDVAEKLGLPIVGKYVAYRVLGVPPEIMGVGPGYAIPQVLEATGLKVDDVSVYEINEAFAAQALFSIHKVGIDINKVNPRGGAIALGHPLAATGTRQLATLLRELKTGEIGVTSMCLGTGMGAAAVFVKE</sequence>
<evidence type="ECO:0000256" key="14">
    <source>
        <dbReference type="SAM" id="MobiDB-lite"/>
    </source>
</evidence>
<dbReference type="Proteomes" id="UP000094389">
    <property type="component" value="Unassembled WGS sequence"/>
</dbReference>
<dbReference type="STRING" id="983966.A0A0H5BZF7"/>
<evidence type="ECO:0000313" key="17">
    <source>
        <dbReference type="EMBL" id="CEP20873.1"/>
    </source>
</evidence>
<dbReference type="GO" id="GO:0006635">
    <property type="term" value="P:fatty acid beta-oxidation"/>
    <property type="evidence" value="ECO:0007669"/>
    <property type="project" value="TreeGrafter"/>
</dbReference>
<dbReference type="GO" id="GO:0003988">
    <property type="term" value="F:acetyl-CoA C-acyltransferase activity"/>
    <property type="evidence" value="ECO:0007669"/>
    <property type="project" value="UniProtKB-EC"/>
</dbReference>
<reference evidence="17" key="1">
    <citation type="submission" date="2014-12" db="EMBL/GenBank/DDBJ databases">
        <authorList>
            <person name="Jaenicke S."/>
        </authorList>
    </citation>
    <scope>NUCLEOTIDE SEQUENCE [LARGE SCALE GENOMIC DNA]</scope>
    <source>
        <strain evidence="17">CBS1600</strain>
    </source>
</reference>
<dbReference type="PROSITE" id="PS00098">
    <property type="entry name" value="THIOLASE_1"/>
    <property type="match status" value="1"/>
</dbReference>
<dbReference type="GO" id="GO:0010124">
    <property type="term" value="P:phenylacetate catabolic process"/>
    <property type="evidence" value="ECO:0007669"/>
    <property type="project" value="TreeGrafter"/>
</dbReference>
<evidence type="ECO:0000256" key="1">
    <source>
        <dbReference type="ARBA" id="ARBA00004275"/>
    </source>
</evidence>
<name>A0A0H5BZF7_CYBJN</name>
<dbReference type="CDD" id="cd00751">
    <property type="entry name" value="thiolase"/>
    <property type="match status" value="1"/>
</dbReference>
<dbReference type="PIRSF" id="PIRSF000429">
    <property type="entry name" value="Ac-CoA_Ac_transf"/>
    <property type="match status" value="1"/>
</dbReference>
<reference evidence="19" key="2">
    <citation type="journal article" date="2015" name="J. Biotechnol.">
        <title>The structure of the Cyberlindnera jadinii genome and its relation to Candida utilis analyzed by the occurrence of single nucleotide polymorphisms.</title>
        <authorList>
            <person name="Rupp O."/>
            <person name="Brinkrolf K."/>
            <person name="Buerth C."/>
            <person name="Kunigo M."/>
            <person name="Schneider J."/>
            <person name="Jaenicke S."/>
            <person name="Goesmann A."/>
            <person name="Puehler A."/>
            <person name="Jaeger K.-E."/>
            <person name="Ernst J.F."/>
        </authorList>
    </citation>
    <scope>NUCLEOTIDE SEQUENCE [LARGE SCALE GENOMIC DNA]</scope>
    <source>
        <strain evidence="19">ATCC 18201 / CBS 1600 / BCRC 20928 / JCM 3617 / NBRC 0987 / NRRL Y-1542</strain>
    </source>
</reference>
<evidence type="ECO:0000256" key="4">
    <source>
        <dbReference type="ARBA" id="ARBA00022679"/>
    </source>
</evidence>
<dbReference type="SUPFAM" id="SSF53901">
    <property type="entry name" value="Thiolase-like"/>
    <property type="match status" value="2"/>
</dbReference>
<evidence type="ECO:0000256" key="6">
    <source>
        <dbReference type="ARBA" id="ARBA00022946"/>
    </source>
</evidence>
<dbReference type="PROSITE" id="PS00099">
    <property type="entry name" value="THIOLASE_3"/>
    <property type="match status" value="1"/>
</dbReference>
<feature type="domain" description="Thiolase N-terminal" evidence="15">
    <location>
        <begin position="30"/>
        <end position="293"/>
    </location>
</feature>
<dbReference type="Proteomes" id="UP000038830">
    <property type="component" value="Unassembled WGS sequence"/>
</dbReference>
<evidence type="ECO:0000256" key="8">
    <source>
        <dbReference type="ARBA" id="ARBA00023140"/>
    </source>
</evidence>
<evidence type="ECO:0000256" key="2">
    <source>
        <dbReference type="ARBA" id="ARBA00004872"/>
    </source>
</evidence>
<reference evidence="18 20" key="3">
    <citation type="journal article" date="2016" name="Proc. Natl. Acad. Sci. U.S.A.">
        <title>Comparative genomics of biotechnologically important yeasts.</title>
        <authorList>
            <person name="Riley R."/>
            <person name="Haridas S."/>
            <person name="Wolfe K.H."/>
            <person name="Lopes M.R."/>
            <person name="Hittinger C.T."/>
            <person name="Goeker M."/>
            <person name="Salamov A.A."/>
            <person name="Wisecaver J.H."/>
            <person name="Long T.M."/>
            <person name="Calvey C.H."/>
            <person name="Aerts A.L."/>
            <person name="Barry K.W."/>
            <person name="Choi C."/>
            <person name="Clum A."/>
            <person name="Coughlan A.Y."/>
            <person name="Deshpande S."/>
            <person name="Douglass A.P."/>
            <person name="Hanson S.J."/>
            <person name="Klenk H.-P."/>
            <person name="LaButti K.M."/>
            <person name="Lapidus A."/>
            <person name="Lindquist E.A."/>
            <person name="Lipzen A.M."/>
            <person name="Meier-Kolthoff J.P."/>
            <person name="Ohm R.A."/>
            <person name="Otillar R.P."/>
            <person name="Pangilinan J.L."/>
            <person name="Peng Y."/>
            <person name="Rokas A."/>
            <person name="Rosa C.A."/>
            <person name="Scheuner C."/>
            <person name="Sibirny A.A."/>
            <person name="Slot J.C."/>
            <person name="Stielow J.B."/>
            <person name="Sun H."/>
            <person name="Kurtzman C.P."/>
            <person name="Blackwell M."/>
            <person name="Grigoriev I.V."/>
            <person name="Jeffries T.W."/>
        </authorList>
    </citation>
    <scope>NUCLEOTIDE SEQUENCE [LARGE SCALE GENOMIC DNA]</scope>
    <source>
        <strain evidence="20">ATCC 18201 / CBS 1600 / BCRC 20928 / JCM 3617 / NBRC 0987 / NRRL Y-1542</strain>
        <strain evidence="18">NRRL Y-1542</strain>
    </source>
</reference>
<dbReference type="Pfam" id="PF02803">
    <property type="entry name" value="Thiolase_C"/>
    <property type="match status" value="1"/>
</dbReference>
<feature type="domain" description="Thiolase C-terminal" evidence="16">
    <location>
        <begin position="303"/>
        <end position="420"/>
    </location>
</feature>
<dbReference type="PANTHER" id="PTHR43853:SF8">
    <property type="entry name" value="3-KETOACYL-COA THIOLASE, PEROXISOMAL"/>
    <property type="match status" value="1"/>
</dbReference>
<dbReference type="EMBL" id="CDQK01000001">
    <property type="protein sequence ID" value="CEP20873.1"/>
    <property type="molecule type" value="Genomic_DNA"/>
</dbReference>
<dbReference type="InterPro" id="IPR050215">
    <property type="entry name" value="Thiolase-like_sf_Thiolase"/>
</dbReference>
<dbReference type="InterPro" id="IPR016039">
    <property type="entry name" value="Thiolase-like"/>
</dbReference>
<keyword evidence="9 13" id="KW-0012">Acyltransferase</keyword>
<dbReference type="InterPro" id="IPR020613">
    <property type="entry name" value="Thiolase_CS"/>
</dbReference>
<accession>A0A0H5BZF7</accession>
<evidence type="ECO:0000313" key="18">
    <source>
        <dbReference type="EMBL" id="ODV76211.1"/>
    </source>
</evidence>
<dbReference type="InterPro" id="IPR020617">
    <property type="entry name" value="Thiolase_C"/>
</dbReference>
<dbReference type="AlphaFoldDB" id="A0A0H5BZF7"/>
<feature type="compositionally biased region" description="Polar residues" evidence="14">
    <location>
        <begin position="1"/>
        <end position="15"/>
    </location>
</feature>
<feature type="active site" description="Proton acceptor" evidence="12">
    <location>
        <position position="380"/>
    </location>
</feature>
<evidence type="ECO:0000313" key="20">
    <source>
        <dbReference type="Proteomes" id="UP000094389"/>
    </source>
</evidence>
<keyword evidence="7" id="KW-0443">Lipid metabolism</keyword>
<comment type="subcellular location">
    <subcellularLocation>
        <location evidence="1">Peroxisome</location>
    </subcellularLocation>
</comment>
<dbReference type="Gene3D" id="3.40.47.10">
    <property type="match status" value="2"/>
</dbReference>
<dbReference type="OMA" id="MTAFPEP"/>
<keyword evidence="6" id="KW-0809">Transit peptide</keyword>
<evidence type="ECO:0000256" key="10">
    <source>
        <dbReference type="ARBA" id="ARBA00024073"/>
    </source>
</evidence>
<evidence type="ECO:0000256" key="12">
    <source>
        <dbReference type="PIRSR" id="PIRSR000429-1"/>
    </source>
</evidence>
<evidence type="ECO:0000256" key="9">
    <source>
        <dbReference type="ARBA" id="ARBA00023315"/>
    </source>
</evidence>
<keyword evidence="20" id="KW-1185">Reference proteome</keyword>
<keyword evidence="8" id="KW-0576">Peroxisome</keyword>
<feature type="active site" description="Proton acceptor" evidence="12">
    <location>
        <position position="408"/>
    </location>
</feature>
<organism evidence="17 19">
    <name type="scientific">Cyberlindnera jadinii (strain ATCC 18201 / CBS 1600 / BCRC 20928 / JCM 3617 / NBRC 0987 / NRRL Y-1542)</name>
    <name type="common">Torula yeast</name>
    <name type="synonym">Candida utilis</name>
    <dbReference type="NCBI Taxonomy" id="983966"/>
    <lineage>
        <taxon>Eukaryota</taxon>
        <taxon>Fungi</taxon>
        <taxon>Dikarya</taxon>
        <taxon>Ascomycota</taxon>
        <taxon>Saccharomycotina</taxon>
        <taxon>Saccharomycetes</taxon>
        <taxon>Phaffomycetales</taxon>
        <taxon>Phaffomycetaceae</taxon>
        <taxon>Cyberlindnera</taxon>
    </lineage>
</organism>
<accession>A0A1E4S9N8</accession>
<dbReference type="EC" id="2.3.1.16" evidence="10"/>
<dbReference type="InterPro" id="IPR020615">
    <property type="entry name" value="Thiolase_acyl_enz_int_AS"/>
</dbReference>
<gene>
    <name evidence="17" type="primary">POT2</name>
    <name evidence="17" type="ORF">BN1211_0851</name>
    <name evidence="18" type="ORF">CYBJADRAFT_165530</name>
</gene>
<evidence type="ECO:0000259" key="16">
    <source>
        <dbReference type="Pfam" id="PF02803"/>
    </source>
</evidence>
<comment type="similarity">
    <text evidence="3 13">Belongs to the thiolase-like superfamily. Thiolase family.</text>
</comment>
<keyword evidence="5" id="KW-0276">Fatty acid metabolism</keyword>
<evidence type="ECO:0000313" key="19">
    <source>
        <dbReference type="Proteomes" id="UP000038830"/>
    </source>
</evidence>
<feature type="region of interest" description="Disordered" evidence="14">
    <location>
        <begin position="1"/>
        <end position="22"/>
    </location>
</feature>
<dbReference type="InterPro" id="IPR020616">
    <property type="entry name" value="Thiolase_N"/>
</dbReference>
<feature type="active site" description="Acyl-thioester intermediate" evidence="12">
    <location>
        <position position="115"/>
    </location>
</feature>
<dbReference type="PANTHER" id="PTHR43853">
    <property type="entry name" value="3-KETOACYL-COA THIOLASE, PEROXISOMAL"/>
    <property type="match status" value="1"/>
</dbReference>
<comment type="pathway">
    <text evidence="2">Lipid metabolism; fatty acid metabolism.</text>
</comment>
<evidence type="ECO:0000259" key="15">
    <source>
        <dbReference type="Pfam" id="PF00108"/>
    </source>
</evidence>
<dbReference type="NCBIfam" id="TIGR01930">
    <property type="entry name" value="AcCoA-C-Actrans"/>
    <property type="match status" value="1"/>
</dbReference>
<dbReference type="PROSITE" id="PS00737">
    <property type="entry name" value="THIOLASE_2"/>
    <property type="match status" value="1"/>
</dbReference>
<protein>
    <recommendedName>
        <fullName evidence="10">acetyl-CoA C-acyltransferase</fullName>
        <ecNumber evidence="10">2.3.1.16</ecNumber>
    </recommendedName>
</protein>
<evidence type="ECO:0000256" key="13">
    <source>
        <dbReference type="RuleBase" id="RU003557"/>
    </source>
</evidence>